<comment type="caution">
    <text evidence="3">The sequence shown here is derived from an EMBL/GenBank/DDBJ whole genome shotgun (WGS) entry which is preliminary data.</text>
</comment>
<keyword evidence="1" id="KW-0472">Membrane</keyword>
<protein>
    <submittedName>
        <fullName evidence="3">VanZ family protein</fullName>
    </submittedName>
</protein>
<feature type="transmembrane region" description="Helical" evidence="1">
    <location>
        <begin position="82"/>
        <end position="100"/>
    </location>
</feature>
<evidence type="ECO:0000313" key="3">
    <source>
        <dbReference type="EMBL" id="MBC2869270.1"/>
    </source>
</evidence>
<feature type="transmembrane region" description="Helical" evidence="1">
    <location>
        <begin position="138"/>
        <end position="156"/>
    </location>
</feature>
<sequence>MFTAIFRDQVGYLAACTVTALVLAGAAWVLARRLGAAHGGWWSGLAFTLTGVLGVTFMDAGRASGECVLNHRFAEPFHTTQGLWNLAMTVPVGFLALMAVRRPLPALVGVVVLPLGIEFTQATVDGLGRVCDSSDAEMNILGGLVGWTVAAIVLTARRTVVWRAGLKGALIASLAFLVLGTGVARPMLAYTNVDGTGLSAADPEQKRAMEAAVRKAFGDRYTMGRVYAQPCTGAPCTNIVSILLSRGKDHPQEFGNGTLSWPDKRHLNVVLEDGDRLTVMGYPVAGAKAPTRAQDAYRVAESYARQRYPWVADADVRRTSPVGEKARQGWVTRWRWTHNGVLMPRMLDVQVDRAGRIAQIDVTLGPSRVDLARARIGARQAEEAVREEVTARLRRNGNADAAFEVKALKLKAVSQDGVWTPQWLVQVTDDVRPAPDDTAQEPYSGDRYRVNALSGEVFDYDTAD</sequence>
<reference evidence="3 4" key="1">
    <citation type="submission" date="2020-08" db="EMBL/GenBank/DDBJ databases">
        <title>Whole-Genome Sequence of French Clinical Streptomyces mexicanus Strain Q0842.</title>
        <authorList>
            <person name="Boxberger M."/>
            <person name="La Scola B."/>
        </authorList>
    </citation>
    <scope>NUCLEOTIDE SEQUENCE [LARGE SCALE GENOMIC DNA]</scope>
    <source>
        <strain evidence="3 4">Marseille-Q0842</strain>
    </source>
</reference>
<organism evidence="3 4">
    <name type="scientific">Streptomyces mexicanus</name>
    <dbReference type="NCBI Taxonomy" id="178566"/>
    <lineage>
        <taxon>Bacteria</taxon>
        <taxon>Bacillati</taxon>
        <taxon>Actinomycetota</taxon>
        <taxon>Actinomycetes</taxon>
        <taxon>Kitasatosporales</taxon>
        <taxon>Streptomycetaceae</taxon>
        <taxon>Streptomyces</taxon>
    </lineage>
</organism>
<proteinExistence type="predicted"/>
<dbReference type="AlphaFoldDB" id="A0A7X1I6P2"/>
<accession>A0A7X1I6P2</accession>
<evidence type="ECO:0000313" key="4">
    <source>
        <dbReference type="Proteomes" id="UP000517694"/>
    </source>
</evidence>
<keyword evidence="1" id="KW-0812">Transmembrane</keyword>
<dbReference type="InterPro" id="IPR006976">
    <property type="entry name" value="VanZ-like"/>
</dbReference>
<evidence type="ECO:0000259" key="2">
    <source>
        <dbReference type="Pfam" id="PF04892"/>
    </source>
</evidence>
<dbReference type="Proteomes" id="UP000517694">
    <property type="component" value="Unassembled WGS sequence"/>
</dbReference>
<keyword evidence="4" id="KW-1185">Reference proteome</keyword>
<feature type="domain" description="VanZ-like" evidence="2">
    <location>
        <begin position="80"/>
        <end position="152"/>
    </location>
</feature>
<dbReference type="Pfam" id="PF04892">
    <property type="entry name" value="VanZ"/>
    <property type="match status" value="1"/>
</dbReference>
<keyword evidence="1" id="KW-1133">Transmembrane helix</keyword>
<name>A0A7X1I6P2_9ACTN</name>
<dbReference type="RefSeq" id="WP_159669771.1">
    <property type="nucleotide sequence ID" value="NZ_JACMHY010000017.1"/>
</dbReference>
<feature type="transmembrane region" description="Helical" evidence="1">
    <location>
        <begin position="168"/>
        <end position="188"/>
    </location>
</feature>
<dbReference type="OrthoDB" id="4335631at2"/>
<dbReference type="EMBL" id="JACMHY010000017">
    <property type="protein sequence ID" value="MBC2869270.1"/>
    <property type="molecule type" value="Genomic_DNA"/>
</dbReference>
<gene>
    <name evidence="3" type="ORF">H1R13_31215</name>
</gene>
<feature type="transmembrane region" description="Helical" evidence="1">
    <location>
        <begin position="12"/>
        <end position="30"/>
    </location>
</feature>
<feature type="transmembrane region" description="Helical" evidence="1">
    <location>
        <begin position="42"/>
        <end position="61"/>
    </location>
</feature>
<evidence type="ECO:0000256" key="1">
    <source>
        <dbReference type="SAM" id="Phobius"/>
    </source>
</evidence>